<keyword evidence="2" id="KW-0378">Hydrolase</keyword>
<organism evidence="2 3">
    <name type="scientific">Paradevosia shaoguanensis</name>
    <dbReference type="NCBI Taxonomy" id="1335043"/>
    <lineage>
        <taxon>Bacteria</taxon>
        <taxon>Pseudomonadati</taxon>
        <taxon>Pseudomonadota</taxon>
        <taxon>Alphaproteobacteria</taxon>
        <taxon>Hyphomicrobiales</taxon>
        <taxon>Devosiaceae</taxon>
        <taxon>Paradevosia</taxon>
    </lineage>
</organism>
<proteinExistence type="predicted"/>
<dbReference type="PANTHER" id="PTHR15394">
    <property type="entry name" value="SERINE HYDROLASE RBBP9"/>
    <property type="match status" value="1"/>
</dbReference>
<evidence type="ECO:0000313" key="3">
    <source>
        <dbReference type="Proteomes" id="UP001156140"/>
    </source>
</evidence>
<protein>
    <submittedName>
        <fullName evidence="2">Alpha/beta fold hydrolase</fullName>
    </submittedName>
</protein>
<dbReference type="Proteomes" id="UP001156140">
    <property type="component" value="Unassembled WGS sequence"/>
</dbReference>
<dbReference type="RefSeq" id="WP_281735396.1">
    <property type="nucleotide sequence ID" value="NZ_JAKETQ010000001.1"/>
</dbReference>
<dbReference type="AlphaFoldDB" id="A0AA41QKI4"/>
<dbReference type="Pfam" id="PF12697">
    <property type="entry name" value="Abhydrolase_6"/>
    <property type="match status" value="1"/>
</dbReference>
<dbReference type="EMBL" id="JALAZD010000001">
    <property type="protein sequence ID" value="MCI0126562.1"/>
    <property type="molecule type" value="Genomic_DNA"/>
</dbReference>
<dbReference type="InterPro" id="IPR000073">
    <property type="entry name" value="AB_hydrolase_1"/>
</dbReference>
<dbReference type="PANTHER" id="PTHR15394:SF3">
    <property type="entry name" value="SERINE HYDROLASE RBBP9"/>
    <property type="match status" value="1"/>
</dbReference>
<feature type="domain" description="AB hydrolase-1" evidence="1">
    <location>
        <begin position="5"/>
        <end position="142"/>
    </location>
</feature>
<evidence type="ECO:0000313" key="2">
    <source>
        <dbReference type="EMBL" id="MCI0126562.1"/>
    </source>
</evidence>
<evidence type="ECO:0000259" key="1">
    <source>
        <dbReference type="Pfam" id="PF12697"/>
    </source>
</evidence>
<gene>
    <name evidence="2" type="ORF">ML536_06950</name>
</gene>
<name>A0AA41QKI4_9HYPH</name>
<reference evidence="2" key="1">
    <citation type="submission" date="2022-03" db="EMBL/GenBank/DDBJ databases">
        <title>The complete genome sequence of a Methyloterrigena soli.</title>
        <authorList>
            <person name="Zi Z."/>
        </authorList>
    </citation>
    <scope>NUCLEOTIDE SEQUENCE</scope>
    <source>
        <strain evidence="2">M48</strain>
    </source>
</reference>
<dbReference type="Gene3D" id="3.40.50.1820">
    <property type="entry name" value="alpha/beta hydrolase"/>
    <property type="match status" value="1"/>
</dbReference>
<dbReference type="InterPro" id="IPR029058">
    <property type="entry name" value="AB_hydrolase_fold"/>
</dbReference>
<keyword evidence="3" id="KW-1185">Reference proteome</keyword>
<dbReference type="InterPro" id="IPR010662">
    <property type="entry name" value="RBBP9/YdeN"/>
</dbReference>
<accession>A0AA41QKI4</accession>
<sequence length="183" mass="20087">MVRQVLFIQGAGAGTYDDWDDKLVVSLRRELDEDYTVRYPRMPNEDEPSYPAWKAALTSEFKSLEEGAILIGHSIGGTILLHVLAEQAPLFEPGGLFLLAPPFVGEGGWPSEDMPRIGDFSHRLPAGLPVYLYHGAADDIVPPAHLSLYAQAIPGAVIRTLDGRDHQLNNDLREVAGDIRSLT</sequence>
<dbReference type="GO" id="GO:0016787">
    <property type="term" value="F:hydrolase activity"/>
    <property type="evidence" value="ECO:0007669"/>
    <property type="project" value="UniProtKB-KW"/>
</dbReference>
<comment type="caution">
    <text evidence="2">The sequence shown here is derived from an EMBL/GenBank/DDBJ whole genome shotgun (WGS) entry which is preliminary data.</text>
</comment>
<dbReference type="SUPFAM" id="SSF53474">
    <property type="entry name" value="alpha/beta-Hydrolases"/>
    <property type="match status" value="1"/>
</dbReference>